<reference evidence="1 2" key="2">
    <citation type="submission" date="2018-11" db="EMBL/GenBank/DDBJ databases">
        <authorList>
            <consortium name="Pathogen Informatics"/>
        </authorList>
    </citation>
    <scope>NUCLEOTIDE SEQUENCE [LARGE SCALE GENOMIC DNA]</scope>
</reference>
<reference evidence="3" key="1">
    <citation type="submission" date="2017-02" db="UniProtKB">
        <authorList>
            <consortium name="WormBaseParasite"/>
        </authorList>
    </citation>
    <scope>IDENTIFICATION</scope>
</reference>
<dbReference type="Proteomes" id="UP000282613">
    <property type="component" value="Unassembled WGS sequence"/>
</dbReference>
<evidence type="ECO:0000313" key="1">
    <source>
        <dbReference type="EMBL" id="VDK42547.1"/>
    </source>
</evidence>
<gene>
    <name evidence="1" type="ORF">TASK_LOCUS9256</name>
</gene>
<organism evidence="3">
    <name type="scientific">Taenia asiatica</name>
    <name type="common">Asian tapeworm</name>
    <dbReference type="NCBI Taxonomy" id="60517"/>
    <lineage>
        <taxon>Eukaryota</taxon>
        <taxon>Metazoa</taxon>
        <taxon>Spiralia</taxon>
        <taxon>Lophotrochozoa</taxon>
        <taxon>Platyhelminthes</taxon>
        <taxon>Cestoda</taxon>
        <taxon>Eucestoda</taxon>
        <taxon>Cyclophyllidea</taxon>
        <taxon>Taeniidae</taxon>
        <taxon>Taenia</taxon>
    </lineage>
</organism>
<dbReference type="WBParaSite" id="TASK_0000925501-mRNA-1">
    <property type="protein sequence ID" value="TASK_0000925501-mRNA-1"/>
    <property type="gene ID" value="TASK_0000925501"/>
</dbReference>
<evidence type="ECO:0000313" key="3">
    <source>
        <dbReference type="WBParaSite" id="TASK_0000925501-mRNA-1"/>
    </source>
</evidence>
<name>A0A0R3WEK3_TAEAS</name>
<proteinExistence type="predicted"/>
<dbReference type="EMBL" id="UYRS01019061">
    <property type="protein sequence ID" value="VDK42547.1"/>
    <property type="molecule type" value="Genomic_DNA"/>
</dbReference>
<sequence>MVVNSEVDAIPMAHLWFSSSETSSIGDKKEQLHSGLHYTRPVCLALVVARVGEHGKDMEEAANGLVLAKWGSQQLAQMRT</sequence>
<dbReference type="AlphaFoldDB" id="A0A0R3WEK3"/>
<protein>
    <submittedName>
        <fullName evidence="1 3">Uncharacterized protein</fullName>
    </submittedName>
</protein>
<evidence type="ECO:0000313" key="2">
    <source>
        <dbReference type="Proteomes" id="UP000282613"/>
    </source>
</evidence>
<accession>A0A0R3WEK3</accession>
<keyword evidence="2" id="KW-1185">Reference proteome</keyword>